<evidence type="ECO:0000313" key="1">
    <source>
        <dbReference type="EMBL" id="GLI40395.1"/>
    </source>
</evidence>
<dbReference type="Proteomes" id="UP001144313">
    <property type="component" value="Unassembled WGS sequence"/>
</dbReference>
<proteinExistence type="predicted"/>
<protein>
    <submittedName>
        <fullName evidence="1">Uncharacterized protein</fullName>
    </submittedName>
</protein>
<dbReference type="AlphaFoldDB" id="A0A9W6LET7"/>
<name>A0A9W6LET7_9ACTN</name>
<sequence length="58" mass="6464">MPNMAAEALAGDARRYGRALRRGLREGVRLADSAEDEGKRFLIFLNYTSNDTYVKAVS</sequence>
<gene>
    <name evidence="1" type="ORF">GALLR39Z86_02450</name>
</gene>
<evidence type="ECO:0000313" key="2">
    <source>
        <dbReference type="Proteomes" id="UP001144313"/>
    </source>
</evidence>
<keyword evidence="2" id="KW-1185">Reference proteome</keyword>
<comment type="caution">
    <text evidence="1">The sequence shown here is derived from an EMBL/GenBank/DDBJ whole genome shotgun (WGS) entry which is preliminary data.</text>
</comment>
<accession>A0A9W6LET7</accession>
<reference evidence="1" key="1">
    <citation type="submission" date="2022-12" db="EMBL/GenBank/DDBJ databases">
        <title>Reference genome sequencing for broad-spectrum identification of bacterial and archaeal isolates by mass spectrometry.</title>
        <authorList>
            <person name="Sekiguchi Y."/>
            <person name="Tourlousse D.M."/>
        </authorList>
    </citation>
    <scope>NUCLEOTIDE SEQUENCE</scope>
    <source>
        <strain evidence="1">LLR39Z86</strain>
    </source>
</reference>
<dbReference type="RefSeq" id="WP_270116181.1">
    <property type="nucleotide sequence ID" value="NZ_BAAAOL010000009.1"/>
</dbReference>
<dbReference type="EMBL" id="BSDT01000001">
    <property type="protein sequence ID" value="GLI40395.1"/>
    <property type="molecule type" value="Genomic_DNA"/>
</dbReference>
<organism evidence="1 2">
    <name type="scientific">Glycomyces algeriensis</name>
    <dbReference type="NCBI Taxonomy" id="256037"/>
    <lineage>
        <taxon>Bacteria</taxon>
        <taxon>Bacillati</taxon>
        <taxon>Actinomycetota</taxon>
        <taxon>Actinomycetes</taxon>
        <taxon>Glycomycetales</taxon>
        <taxon>Glycomycetaceae</taxon>
        <taxon>Glycomyces</taxon>
    </lineage>
</organism>